<dbReference type="Proteomes" id="UP000283260">
    <property type="component" value="Unassembled WGS sequence"/>
</dbReference>
<accession>A0A423JHK5</accession>
<evidence type="ECO:0000313" key="1">
    <source>
        <dbReference type="EMBL" id="RON37155.1"/>
    </source>
</evidence>
<organism evidence="1 2">
    <name type="scientific">Pseudomonas frederiksbergensis</name>
    <dbReference type="NCBI Taxonomy" id="104087"/>
    <lineage>
        <taxon>Bacteria</taxon>
        <taxon>Pseudomonadati</taxon>
        <taxon>Pseudomonadota</taxon>
        <taxon>Gammaproteobacteria</taxon>
        <taxon>Pseudomonadales</taxon>
        <taxon>Pseudomonadaceae</taxon>
        <taxon>Pseudomonas</taxon>
    </lineage>
</organism>
<dbReference type="EMBL" id="MOBL01000001">
    <property type="protein sequence ID" value="RON37155.1"/>
    <property type="molecule type" value="Genomic_DNA"/>
</dbReference>
<evidence type="ECO:0000313" key="2">
    <source>
        <dbReference type="Proteomes" id="UP000283260"/>
    </source>
</evidence>
<reference evidence="1 2" key="1">
    <citation type="submission" date="2016-10" db="EMBL/GenBank/DDBJ databases">
        <title>Comparative genome analysis of multiple Pseudomonas spp. focuses on biocontrol and plant growth promoting traits.</title>
        <authorList>
            <person name="Tao X.-Y."/>
            <person name="Taylor C.G."/>
        </authorList>
    </citation>
    <scope>NUCLEOTIDE SEQUENCE [LARGE SCALE GENOMIC DNA]</scope>
    <source>
        <strain evidence="1 2">94G2</strain>
    </source>
</reference>
<sequence>MNSIELAKRLLEEGCNPSKYAIGSRGGASDAFYLSRRGAQWQVCYTERGQDLQPIYISDSESQACDFFFQYIMAMRHDHCVGFFKSKGNAVALDHELRELGVLSWSDQIPYGGEHDPRYRVFVTGKEIFVAREALGVVPRRDTGA</sequence>
<comment type="caution">
    <text evidence="1">The sequence shown here is derived from an EMBL/GenBank/DDBJ whole genome shotgun (WGS) entry which is preliminary data.</text>
</comment>
<protein>
    <submittedName>
        <fullName evidence="1">Uncharacterized protein</fullName>
    </submittedName>
</protein>
<gene>
    <name evidence="1" type="ORF">BK661_00670</name>
</gene>
<name>A0A423JHK5_9PSED</name>
<proteinExistence type="predicted"/>
<dbReference type="AlphaFoldDB" id="A0A423JHK5"/>